<dbReference type="Pfam" id="PF05726">
    <property type="entry name" value="Pirin_C"/>
    <property type="match status" value="1"/>
</dbReference>
<feature type="region of interest" description="Disordered" evidence="1">
    <location>
        <begin position="97"/>
        <end position="122"/>
    </location>
</feature>
<proteinExistence type="predicted"/>
<keyword evidence="4" id="KW-1185">Reference proteome</keyword>
<evidence type="ECO:0000256" key="1">
    <source>
        <dbReference type="SAM" id="MobiDB-lite"/>
    </source>
</evidence>
<evidence type="ECO:0000313" key="3">
    <source>
        <dbReference type="EMBL" id="GMA30242.1"/>
    </source>
</evidence>
<reference evidence="3" key="1">
    <citation type="journal article" date="2014" name="Int. J. Syst. Evol. Microbiol.">
        <title>Complete genome sequence of Corynebacterium casei LMG S-19264T (=DSM 44701T), isolated from a smear-ripened cheese.</title>
        <authorList>
            <consortium name="US DOE Joint Genome Institute (JGI-PGF)"/>
            <person name="Walter F."/>
            <person name="Albersmeier A."/>
            <person name="Kalinowski J."/>
            <person name="Ruckert C."/>
        </authorList>
    </citation>
    <scope>NUCLEOTIDE SEQUENCE</scope>
    <source>
        <strain evidence="3">NBRC 112290</strain>
    </source>
</reference>
<dbReference type="InterPro" id="IPR008778">
    <property type="entry name" value="Pirin_C_dom"/>
</dbReference>
<dbReference type="SUPFAM" id="SSF51182">
    <property type="entry name" value="RmlC-like cupins"/>
    <property type="match status" value="1"/>
</dbReference>
<gene>
    <name evidence="3" type="ORF">GCM10025875_02340</name>
</gene>
<evidence type="ECO:0000259" key="2">
    <source>
        <dbReference type="Pfam" id="PF05726"/>
    </source>
</evidence>
<feature type="domain" description="Pirin C-terminal" evidence="2">
    <location>
        <begin position="3"/>
        <end position="86"/>
    </location>
</feature>
<comment type="caution">
    <text evidence="3">The sequence shown here is derived from an EMBL/GenBank/DDBJ whole genome shotgun (WGS) entry which is preliminary data.</text>
</comment>
<dbReference type="EMBL" id="BSUM01000001">
    <property type="protein sequence ID" value="GMA30242.1"/>
    <property type="molecule type" value="Genomic_DNA"/>
</dbReference>
<name>A0AA37XDN2_9MICO</name>
<dbReference type="InterPro" id="IPR011051">
    <property type="entry name" value="RmlC_Cupin_sf"/>
</dbReference>
<organism evidence="3 4">
    <name type="scientific">Litorihabitans aurantiacus</name>
    <dbReference type="NCBI Taxonomy" id="1930061"/>
    <lineage>
        <taxon>Bacteria</taxon>
        <taxon>Bacillati</taxon>
        <taxon>Actinomycetota</taxon>
        <taxon>Actinomycetes</taxon>
        <taxon>Micrococcales</taxon>
        <taxon>Beutenbergiaceae</taxon>
        <taxon>Litorihabitans</taxon>
    </lineage>
</organism>
<accession>A0AA37XDN2</accession>
<dbReference type="AlphaFoldDB" id="A0AA37XDN2"/>
<dbReference type="InterPro" id="IPR014710">
    <property type="entry name" value="RmlC-like_jellyroll"/>
</dbReference>
<protein>
    <recommendedName>
        <fullName evidence="2">Pirin C-terminal domain-containing protein</fullName>
    </recommendedName>
</protein>
<evidence type="ECO:0000313" key="4">
    <source>
        <dbReference type="Proteomes" id="UP001157161"/>
    </source>
</evidence>
<sequence>MQVIDGALDVEGEVLEPGPLLYLGQGRDRVVVRHVAGPEDDGESSAAPARLLVLGGEPLREDLLMWWNFVGRTHDEVAAARADWENPDRRAARFGVVPAHGEDRIPAPPLPNVRLTPRRRRR</sequence>
<reference evidence="3" key="2">
    <citation type="submission" date="2023-02" db="EMBL/GenBank/DDBJ databases">
        <authorList>
            <person name="Sun Q."/>
            <person name="Mori K."/>
        </authorList>
    </citation>
    <scope>NUCLEOTIDE SEQUENCE</scope>
    <source>
        <strain evidence="3">NBRC 112290</strain>
    </source>
</reference>
<dbReference type="Gene3D" id="2.60.120.10">
    <property type="entry name" value="Jelly Rolls"/>
    <property type="match status" value="2"/>
</dbReference>
<dbReference type="Proteomes" id="UP001157161">
    <property type="component" value="Unassembled WGS sequence"/>
</dbReference>